<feature type="domain" description="RabBD" evidence="2">
    <location>
        <begin position="1"/>
        <end position="57"/>
    </location>
</feature>
<dbReference type="InterPro" id="IPR041282">
    <property type="entry name" value="FYVE_2"/>
</dbReference>
<feature type="compositionally biased region" description="Polar residues" evidence="1">
    <location>
        <begin position="240"/>
        <end position="251"/>
    </location>
</feature>
<dbReference type="AlphaFoldDB" id="A0A670YLN5"/>
<accession>A0A670YLN5</accession>
<proteinExistence type="predicted"/>
<dbReference type="Proteomes" id="UP000472273">
    <property type="component" value="Unplaced"/>
</dbReference>
<dbReference type="GO" id="GO:0031267">
    <property type="term" value="F:small GTPase binding"/>
    <property type="evidence" value="ECO:0007669"/>
    <property type="project" value="InterPro"/>
</dbReference>
<protein>
    <recommendedName>
        <fullName evidence="2">RabBD domain-containing protein</fullName>
    </recommendedName>
</protein>
<dbReference type="GO" id="GO:0006887">
    <property type="term" value="P:exocytosis"/>
    <property type="evidence" value="ECO:0007669"/>
    <property type="project" value="TreeGrafter"/>
</dbReference>
<reference evidence="3" key="2">
    <citation type="submission" date="2025-09" db="UniProtKB">
        <authorList>
            <consortium name="Ensembl"/>
        </authorList>
    </citation>
    <scope>IDENTIFICATION</scope>
</reference>
<dbReference type="InterPro" id="IPR010911">
    <property type="entry name" value="Rab_BD"/>
</dbReference>
<dbReference type="Gene3D" id="6.10.250.3000">
    <property type="match status" value="1"/>
</dbReference>
<evidence type="ECO:0000259" key="2">
    <source>
        <dbReference type="PROSITE" id="PS50916"/>
    </source>
</evidence>
<dbReference type="PANTHER" id="PTHR45716">
    <property type="entry name" value="BITESIZE, ISOFORM I"/>
    <property type="match status" value="1"/>
</dbReference>
<dbReference type="GO" id="GO:0006886">
    <property type="term" value="P:intracellular protein transport"/>
    <property type="evidence" value="ECO:0007669"/>
    <property type="project" value="InterPro"/>
</dbReference>
<name>A0A670YLN5_PSETE</name>
<dbReference type="GO" id="GO:0042043">
    <property type="term" value="F:neurexin family protein binding"/>
    <property type="evidence" value="ECO:0007669"/>
    <property type="project" value="TreeGrafter"/>
</dbReference>
<sequence>MLDLSFLTEEEYGKLMRVLQRDAELKKKDSDRIRRLQGSLKDEKKKKFVTGEWFHEAKAQRFREELEGSDLLRASIRKKNSNSDGTDNELVAQIAERGQVVLPTDVAVLSSLLSEEGRLCEPGLNSEEGQLLKPRPRVKLSARPLSLEKKSSVEDVSPADSGVVVSPFVATRENSEVGYELSPGSSTQLLDEFSYSVGDYVPKVVEDIPDGVKELGEFQSALQREVNPPSRIPVNRKSSKSLSSPNFTNNDGAKKSGLGSEKTQVFKGFKFPSVGEENDPPQKPDANRIIISSVNTKDEEIGVDHAHFKNLKNFWEKGGESLLTDDTVEKSVDKANPIEVNGKPSRLNQSLLAQSNQGQTSYDKLSSNMNPKIRIVHNRSLTLSSSEDESVYTSPPRKGSGSYIPRLSYGRRKVSMGSRNHLSEGNGKQSSVEEERKVQRSTKRSKLPVWVPSVKIEMPIKEQAGVIYEPEIPADEFVMIEESKRKMDPLAGRVQILIESVLSEEMDPGVDVVGKCPDLDNLETNEILHEAEFCSFTEDLPENEVDDENQDTREVDNYVLSGTDVSYLNK</sequence>
<dbReference type="PROSITE" id="PS50916">
    <property type="entry name" value="RABBD"/>
    <property type="match status" value="1"/>
</dbReference>
<dbReference type="PANTHER" id="PTHR45716:SF2">
    <property type="entry name" value="BITESIZE, ISOFORM I"/>
    <property type="match status" value="1"/>
</dbReference>
<reference evidence="3" key="1">
    <citation type="submission" date="2025-08" db="UniProtKB">
        <authorList>
            <consortium name="Ensembl"/>
        </authorList>
    </citation>
    <scope>IDENTIFICATION</scope>
</reference>
<dbReference type="Ensembl" id="ENSPTXT00000013012.1">
    <property type="protein sequence ID" value="ENSPTXP00000012607.1"/>
    <property type="gene ID" value="ENSPTXG00000008851.1"/>
</dbReference>
<dbReference type="GO" id="GO:0070382">
    <property type="term" value="C:exocytic vesicle"/>
    <property type="evidence" value="ECO:0007669"/>
    <property type="project" value="TreeGrafter"/>
</dbReference>
<evidence type="ECO:0000313" key="4">
    <source>
        <dbReference type="Proteomes" id="UP000472273"/>
    </source>
</evidence>
<feature type="region of interest" description="Disordered" evidence="1">
    <location>
        <begin position="378"/>
        <end position="444"/>
    </location>
</feature>
<keyword evidence="4" id="KW-1185">Reference proteome</keyword>
<organism evidence="3 4">
    <name type="scientific">Pseudonaja textilis</name>
    <name type="common">Eastern brown snake</name>
    <dbReference type="NCBI Taxonomy" id="8673"/>
    <lineage>
        <taxon>Eukaryota</taxon>
        <taxon>Metazoa</taxon>
        <taxon>Chordata</taxon>
        <taxon>Craniata</taxon>
        <taxon>Vertebrata</taxon>
        <taxon>Euteleostomi</taxon>
        <taxon>Lepidosauria</taxon>
        <taxon>Squamata</taxon>
        <taxon>Bifurcata</taxon>
        <taxon>Unidentata</taxon>
        <taxon>Episquamata</taxon>
        <taxon>Toxicofera</taxon>
        <taxon>Serpentes</taxon>
        <taxon>Colubroidea</taxon>
        <taxon>Elapidae</taxon>
        <taxon>Hydrophiinae</taxon>
        <taxon>Pseudonaja</taxon>
    </lineage>
</organism>
<feature type="region of interest" description="Disordered" evidence="1">
    <location>
        <begin position="221"/>
        <end position="259"/>
    </location>
</feature>
<dbReference type="GeneTree" id="ENSGT00940000165718"/>
<dbReference type="GO" id="GO:0005886">
    <property type="term" value="C:plasma membrane"/>
    <property type="evidence" value="ECO:0007669"/>
    <property type="project" value="TreeGrafter"/>
</dbReference>
<evidence type="ECO:0000313" key="3">
    <source>
        <dbReference type="Ensembl" id="ENSPTXP00000012607.1"/>
    </source>
</evidence>
<dbReference type="Pfam" id="PF02318">
    <property type="entry name" value="FYVE_2"/>
    <property type="match status" value="1"/>
</dbReference>
<evidence type="ECO:0000256" key="1">
    <source>
        <dbReference type="SAM" id="MobiDB-lite"/>
    </source>
</evidence>